<dbReference type="EMBL" id="CP021434">
    <property type="protein sequence ID" value="ARU61524.1"/>
    <property type="molecule type" value="Genomic_DNA"/>
</dbReference>
<evidence type="ECO:0000313" key="1">
    <source>
        <dbReference type="EMBL" id="ARU61524.1"/>
    </source>
</evidence>
<organism evidence="1 2">
    <name type="scientific">Tumebacillus avium</name>
    <dbReference type="NCBI Taxonomy" id="1903704"/>
    <lineage>
        <taxon>Bacteria</taxon>
        <taxon>Bacillati</taxon>
        <taxon>Bacillota</taxon>
        <taxon>Bacilli</taxon>
        <taxon>Bacillales</taxon>
        <taxon>Alicyclobacillaceae</taxon>
        <taxon>Tumebacillus</taxon>
    </lineage>
</organism>
<reference evidence="2" key="1">
    <citation type="submission" date="2017-05" db="EMBL/GenBank/DDBJ databases">
        <authorList>
            <person name="Sung H."/>
        </authorList>
    </citation>
    <scope>NUCLEOTIDE SEQUENCE [LARGE SCALE GENOMIC DNA]</scope>
    <source>
        <strain evidence="2">AR23208</strain>
    </source>
</reference>
<dbReference type="OrthoDB" id="1801930at2"/>
<keyword evidence="2" id="KW-1185">Reference proteome</keyword>
<dbReference type="AlphaFoldDB" id="A0A1Y0IQA3"/>
<proteinExistence type="predicted"/>
<accession>A0A1Y0IQA3</accession>
<name>A0A1Y0IQA3_9BACL</name>
<gene>
    <name evidence="1" type="ORF">CBW65_11270</name>
</gene>
<dbReference type="Proteomes" id="UP000195437">
    <property type="component" value="Chromosome"/>
</dbReference>
<sequence length="906" mass="101837">MFDSFQNACRDVMKSRGWQYLLGKDKEYKQSLLDHSMALVNLGQVLLLHGIITASEEQTQALLLALAVHDAGKEHAAFQTYMTDGGKSPGHIDVDLSREVALQISEKMEWNLPSTVLDAAVSLHMKASDRNGDNLFEVLMGHSDTEWRKIAQWVQDIDRIASAKTPQAAKEVWNRSQSLSKLRKAAHHSIRLRGVSSVYVHNALRNAFQEAGWSVLMYYPFGNLYVAREPDAQLPDLPAIKGQLKHQLEQVMAQGTKDKVKLMHGSIIATYFVKPDLFTLDDLSPLLAEAEMRINEQPASNVSTETILSYWNVRSILSETGDSKLAKKAAQKDPRKLANAIPEAYHPKLIFDASDITDSDRIRLAQRLGEARKEMAIFKMFKNVMSAILEDKLSALEHSYDEVFGSGAYASLQTTATLMPALDMAFAVDYFWELNAEKYGFQGKMGHLEKKQRRHKLINILTDLAGKVFAELKIERTVESLVRSMSEQFIEDIDYPVFSSKDIVQLAKEQLQAAIVAKTNVNSSKAVPHLCPLCNNEFKEGVLAISDFVNKATAFSNRISAYNASKFQICRSCYYERLLQQLLLGGRPGEFLCVIPTGQVPFTFDERLEEKIQSFERSVWNFTEGKGAVTHALSLTFESMLARNLDNHGELFGSESFADLFVYTKSKDRLKEERKNLLSILTDLCGDDLELGNAFANASYSSFDELLDALLDGKHVDEPSFEEVRLAVRTSSPIKAIYQTPNFILFPTIPPMSRDSALKNDGDGEAKYAYKQLFLATLFAEYLGMSVAVLNDLESVHLLVEGMSGSVYVPDHPRVRKEIIEARKQSPGSSASWLLEHEALTWRRAIQGAILLKEAVGFPERDDIPRILAFTYPGQLLRRIEAKQGNKHVVSLFEWEQIQKIQEVLA</sequence>
<dbReference type="KEGG" id="tum:CBW65_11270"/>
<evidence type="ECO:0000313" key="2">
    <source>
        <dbReference type="Proteomes" id="UP000195437"/>
    </source>
</evidence>
<protein>
    <submittedName>
        <fullName evidence="1">Uncharacterized protein</fullName>
    </submittedName>
</protein>
<dbReference type="RefSeq" id="WP_087456904.1">
    <property type="nucleotide sequence ID" value="NZ_CP021434.1"/>
</dbReference>